<dbReference type="SMART" id="SM00418">
    <property type="entry name" value="HTH_ARSR"/>
    <property type="match status" value="1"/>
</dbReference>
<reference evidence="5 6" key="1">
    <citation type="submission" date="2019-06" db="EMBL/GenBank/DDBJ databases">
        <title>Sequencing the genomes of 1000 actinobacteria strains.</title>
        <authorList>
            <person name="Klenk H.-P."/>
        </authorList>
    </citation>
    <scope>NUCLEOTIDE SEQUENCE [LARGE SCALE GENOMIC DNA]</scope>
    <source>
        <strain evidence="5 6">DSM 24683</strain>
    </source>
</reference>
<dbReference type="InterPro" id="IPR001845">
    <property type="entry name" value="HTH_ArsR_DNA-bd_dom"/>
</dbReference>
<dbReference type="RefSeq" id="WP_145811995.1">
    <property type="nucleotide sequence ID" value="NZ_VIVK01000001.1"/>
</dbReference>
<dbReference type="Gene3D" id="1.10.10.10">
    <property type="entry name" value="Winged helix-like DNA-binding domain superfamily/Winged helix DNA-binding domain"/>
    <property type="match status" value="1"/>
</dbReference>
<accession>A0A561C0A7</accession>
<dbReference type="GO" id="GO:0003677">
    <property type="term" value="F:DNA binding"/>
    <property type="evidence" value="ECO:0007669"/>
    <property type="project" value="UniProtKB-KW"/>
</dbReference>
<dbReference type="InterPro" id="IPR036388">
    <property type="entry name" value="WH-like_DNA-bd_sf"/>
</dbReference>
<dbReference type="CDD" id="cd00090">
    <property type="entry name" value="HTH_ARSR"/>
    <property type="match status" value="1"/>
</dbReference>
<protein>
    <submittedName>
        <fullName evidence="5">Helix-turn-helix protein</fullName>
    </submittedName>
</protein>
<dbReference type="Pfam" id="PF12840">
    <property type="entry name" value="HTH_20"/>
    <property type="match status" value="1"/>
</dbReference>
<dbReference type="PANTHER" id="PTHR43132:SF6">
    <property type="entry name" value="HTH-TYPE TRANSCRIPTIONAL REPRESSOR CZRA"/>
    <property type="match status" value="1"/>
</dbReference>
<dbReference type="InterPro" id="IPR051011">
    <property type="entry name" value="Metal_resp_trans_reg"/>
</dbReference>
<evidence type="ECO:0000256" key="3">
    <source>
        <dbReference type="ARBA" id="ARBA00023163"/>
    </source>
</evidence>
<evidence type="ECO:0000256" key="1">
    <source>
        <dbReference type="ARBA" id="ARBA00023015"/>
    </source>
</evidence>
<dbReference type="SUPFAM" id="SSF46785">
    <property type="entry name" value="Winged helix' DNA-binding domain"/>
    <property type="match status" value="1"/>
</dbReference>
<dbReference type="EMBL" id="VIVK01000001">
    <property type="protein sequence ID" value="TWD84554.1"/>
    <property type="molecule type" value="Genomic_DNA"/>
</dbReference>
<evidence type="ECO:0000259" key="4">
    <source>
        <dbReference type="SMART" id="SM00418"/>
    </source>
</evidence>
<gene>
    <name evidence="5" type="ORF">FB561_5746</name>
</gene>
<dbReference type="AlphaFoldDB" id="A0A561C0A7"/>
<name>A0A561C0A7_9ACTN</name>
<comment type="caution">
    <text evidence="5">The sequence shown here is derived from an EMBL/GenBank/DDBJ whole genome shotgun (WGS) entry which is preliminary data.</text>
</comment>
<evidence type="ECO:0000313" key="6">
    <source>
        <dbReference type="Proteomes" id="UP000318380"/>
    </source>
</evidence>
<dbReference type="OrthoDB" id="3460651at2"/>
<keyword evidence="1" id="KW-0805">Transcription regulation</keyword>
<dbReference type="Proteomes" id="UP000318380">
    <property type="component" value="Unassembled WGS sequence"/>
</dbReference>
<keyword evidence="2" id="KW-0238">DNA-binding</keyword>
<sequence>MALHIELGATGLGAVRLTTDAVWEAVASLHVLAFPRQHAVHGRLLRRVARPTYDLSFLSALTSDPQWFPDILAPAPRLDPPHPLTQFAALQDTDEQVLRSDLEQLRQRRPGLADDLGPREYADRVAAELAQYWRDVLEPVWERVEAVTTDDLAYCGRLISRSGVARAVGEIHHELSCRDGVITVDFHRTETTVPCGPDGLWLVPSAFRWPWIAVGQQGPSTVVSYAARGSALVWESKHGRDEPDILAALLGRSRAAILGNLELPRTTTWLAGRLGLSPGTVSDHLSVLTASGLLVSHRQGRRVLYTRTPLGTDLATGAPTAWRTAT</sequence>
<evidence type="ECO:0000313" key="5">
    <source>
        <dbReference type="EMBL" id="TWD84554.1"/>
    </source>
</evidence>
<dbReference type="InterPro" id="IPR011991">
    <property type="entry name" value="ArsR-like_HTH"/>
</dbReference>
<keyword evidence="3" id="KW-0804">Transcription</keyword>
<evidence type="ECO:0000256" key="2">
    <source>
        <dbReference type="ARBA" id="ARBA00023125"/>
    </source>
</evidence>
<organism evidence="5 6">
    <name type="scientific">Kribbella amoyensis</name>
    <dbReference type="NCBI Taxonomy" id="996641"/>
    <lineage>
        <taxon>Bacteria</taxon>
        <taxon>Bacillati</taxon>
        <taxon>Actinomycetota</taxon>
        <taxon>Actinomycetes</taxon>
        <taxon>Propionibacteriales</taxon>
        <taxon>Kribbellaceae</taxon>
        <taxon>Kribbella</taxon>
    </lineage>
</organism>
<proteinExistence type="predicted"/>
<dbReference type="InterPro" id="IPR036390">
    <property type="entry name" value="WH_DNA-bd_sf"/>
</dbReference>
<feature type="domain" description="HTH arsR-type" evidence="4">
    <location>
        <begin position="244"/>
        <end position="319"/>
    </location>
</feature>
<keyword evidence="6" id="KW-1185">Reference proteome</keyword>
<dbReference type="PANTHER" id="PTHR43132">
    <property type="entry name" value="ARSENICAL RESISTANCE OPERON REPRESSOR ARSR-RELATED"/>
    <property type="match status" value="1"/>
</dbReference>
<dbReference type="GO" id="GO:0003700">
    <property type="term" value="F:DNA-binding transcription factor activity"/>
    <property type="evidence" value="ECO:0007669"/>
    <property type="project" value="InterPro"/>
</dbReference>